<evidence type="ECO:0000313" key="3">
    <source>
        <dbReference type="Proteomes" id="UP000007319"/>
    </source>
</evidence>
<evidence type="ECO:0000313" key="2">
    <source>
        <dbReference type="EMBL" id="CCD01775.1"/>
    </source>
</evidence>
<name>A0A9P1JXT3_9PROT</name>
<keyword evidence="2" id="KW-0614">Plasmid</keyword>
<dbReference type="Proteomes" id="UP000007319">
    <property type="component" value="Plasmid AZOBR_p2"/>
</dbReference>
<dbReference type="EMBL" id="HE577329">
    <property type="protein sequence ID" value="CCD01775.1"/>
    <property type="molecule type" value="Genomic_DNA"/>
</dbReference>
<dbReference type="KEGG" id="abs:AZOBR_p260002"/>
<accession>A0A9P1JXT3</accession>
<evidence type="ECO:0000256" key="1">
    <source>
        <dbReference type="SAM" id="MobiDB-lite"/>
    </source>
</evidence>
<reference evidence="2 3" key="1">
    <citation type="journal article" date="2011" name="PLoS Genet.">
        <title>Azospirillum genomes reveal transition of bacteria from aquatic to terrestrial environments.</title>
        <authorList>
            <person name="Wisniewski-Dye F."/>
            <person name="Borziak K."/>
            <person name="Khalsa-Moyers G."/>
            <person name="Alexandre G."/>
            <person name="Sukharnikov L.O."/>
            <person name="Wuichet K."/>
            <person name="Hurst G.B."/>
            <person name="McDonald W.H."/>
            <person name="Robertson J.S."/>
            <person name="Barbe V."/>
            <person name="Calteau A."/>
            <person name="Rouy Z."/>
            <person name="Mangenot S."/>
            <person name="Prigent-Combaret C."/>
            <person name="Normand P."/>
            <person name="Boyer M."/>
            <person name="Siguier P."/>
            <person name="Dessaux Y."/>
            <person name="Elmerich C."/>
            <person name="Condemine G."/>
            <person name="Krishnen G."/>
            <person name="Kennedy I."/>
            <person name="Paterson A.H."/>
            <person name="Gonzalez V."/>
            <person name="Mavingui P."/>
            <person name="Zhulin I.B."/>
        </authorList>
    </citation>
    <scope>NUCLEOTIDE SEQUENCE [LARGE SCALE GENOMIC DNA]</scope>
    <source>
        <strain evidence="2 3">Sp245</strain>
    </source>
</reference>
<sequence>MRTSNEGRRQSKLRDWLASR</sequence>
<dbReference type="AlphaFoldDB" id="A0A9P1JXT3"/>
<geneLocation type="plasmid" evidence="2 3">
    <name>AZOBR_p2</name>
</geneLocation>
<organism evidence="2 3">
    <name type="scientific">Azospirillum baldaniorum</name>
    <dbReference type="NCBI Taxonomy" id="1064539"/>
    <lineage>
        <taxon>Bacteria</taxon>
        <taxon>Pseudomonadati</taxon>
        <taxon>Pseudomonadota</taxon>
        <taxon>Alphaproteobacteria</taxon>
        <taxon>Rhodospirillales</taxon>
        <taxon>Azospirillaceae</taxon>
        <taxon>Azospirillum</taxon>
    </lineage>
</organism>
<feature type="region of interest" description="Disordered" evidence="1">
    <location>
        <begin position="1"/>
        <end position="20"/>
    </location>
</feature>
<proteinExistence type="predicted"/>
<gene>
    <name evidence="2" type="ORF">AZOBR_p260002</name>
</gene>
<protein>
    <submittedName>
        <fullName evidence="2">Uncharacterized protein</fullName>
    </submittedName>
</protein>
<keyword evidence="3" id="KW-1185">Reference proteome</keyword>